<comment type="caution">
    <text evidence="2">The sequence shown here is derived from an EMBL/GenBank/DDBJ whole genome shotgun (WGS) entry which is preliminary data.</text>
</comment>
<proteinExistence type="predicted"/>
<keyword evidence="1" id="KW-1133">Transmembrane helix</keyword>
<name>A0AAX0NB20_STRMT</name>
<feature type="transmembrane region" description="Helical" evidence="1">
    <location>
        <begin position="311"/>
        <end position="331"/>
    </location>
</feature>
<organism evidence="2 3">
    <name type="scientific">Streptococcus mitis</name>
    <dbReference type="NCBI Taxonomy" id="28037"/>
    <lineage>
        <taxon>Bacteria</taxon>
        <taxon>Bacillati</taxon>
        <taxon>Bacillota</taxon>
        <taxon>Bacilli</taxon>
        <taxon>Lactobacillales</taxon>
        <taxon>Streptococcaceae</taxon>
        <taxon>Streptococcus</taxon>
        <taxon>Streptococcus mitis group</taxon>
    </lineage>
</organism>
<dbReference type="AlphaFoldDB" id="A0AAX0NB20"/>
<dbReference type="RefSeq" id="WP_084925701.1">
    <property type="nucleotide sequence ID" value="NZ_JAKUXJ010000006.1"/>
</dbReference>
<keyword evidence="1" id="KW-0472">Membrane</keyword>
<feature type="transmembrane region" description="Helical" evidence="1">
    <location>
        <begin position="393"/>
        <end position="411"/>
    </location>
</feature>
<dbReference type="EMBL" id="NCVE01000021">
    <property type="protein sequence ID" value="ORO90861.1"/>
    <property type="molecule type" value="Genomic_DNA"/>
</dbReference>
<accession>A0AAX0NB20</accession>
<protein>
    <recommendedName>
        <fullName evidence="4">DUF2207 domain-containing protein</fullName>
    </recommendedName>
</protein>
<feature type="transmembrane region" description="Helical" evidence="1">
    <location>
        <begin position="369"/>
        <end position="387"/>
    </location>
</feature>
<reference evidence="2 3" key="1">
    <citation type="journal article" date="2016" name="Eur. J. Clin. Microbiol. Infect. Dis.">
        <title>Whole genome sequencing as a tool for phylogenetic analysis of clinical strains of Mitis group streptococci.</title>
        <authorList>
            <person name="Rasmussen L.H."/>
            <person name="Dargis R."/>
            <person name="Hojholt K."/>
            <person name="Christensen J.J."/>
            <person name="Skovgaard O."/>
            <person name="Justesen U.S."/>
            <person name="Rosenvinge F.S."/>
            <person name="Moser C."/>
            <person name="Lukjancenko O."/>
            <person name="Rasmussen S."/>
            <person name="Nielsen X.C."/>
        </authorList>
    </citation>
    <scope>NUCLEOTIDE SEQUENCE [LARGE SCALE GENOMIC DNA]</scope>
    <source>
        <strain evidence="2 3">RH_50738_11</strain>
    </source>
</reference>
<evidence type="ECO:0000256" key="1">
    <source>
        <dbReference type="SAM" id="Phobius"/>
    </source>
</evidence>
<evidence type="ECO:0000313" key="2">
    <source>
        <dbReference type="EMBL" id="ORO90861.1"/>
    </source>
</evidence>
<gene>
    <name evidence="2" type="ORF">B7701_02150</name>
</gene>
<dbReference type="Proteomes" id="UP000193441">
    <property type="component" value="Unassembled WGS sequence"/>
</dbReference>
<sequence>MPNWNKLSYEIENTPSNSILIQNLKAFGIVKNDSDRNIYSVQTLGLESVIFNLEDYIDNQMMFQSNVRYFQRKNFSKDVRIINKNSHNTWIEEKKNLSDEIIKIKKMLSSNNINIDVDNKLLYNIPISILDSNSQISKVRKSKYICLMLLFSNFTNYENDRFKFKLVIDNNEITDDYCFEASIPDKQLEYLEELYSWIIDDGDNYIQKLSIVRSVLLKNKSFTIENSLLNSVKSIFQRIINSNVDRYFNQVALLKDDFLKIVERENDIYQSLHLKLIGWFSALALLVFDKIKDYSGSDIFYKLLMSDSQKTELLIIMLIFALVFILIIYVLEIRKNQDEYIKLKLFYTNSLMFDDGDFEEKIKSPCLDFRYILFMLWIVAILFLKLFTFNRNFICYSGVLTLAFLLLFGVIKLKKDKN</sequence>
<evidence type="ECO:0008006" key="4">
    <source>
        <dbReference type="Google" id="ProtNLM"/>
    </source>
</evidence>
<keyword evidence="1" id="KW-0812">Transmembrane</keyword>
<evidence type="ECO:0000313" key="3">
    <source>
        <dbReference type="Proteomes" id="UP000193441"/>
    </source>
</evidence>